<dbReference type="EMBL" id="CAKXAJ010019482">
    <property type="protein sequence ID" value="CAH2218370.1"/>
    <property type="molecule type" value="Genomic_DNA"/>
</dbReference>
<proteinExistence type="predicted"/>
<organism evidence="2 3">
    <name type="scientific">Pararge aegeria aegeria</name>
    <dbReference type="NCBI Taxonomy" id="348720"/>
    <lineage>
        <taxon>Eukaryota</taxon>
        <taxon>Metazoa</taxon>
        <taxon>Ecdysozoa</taxon>
        <taxon>Arthropoda</taxon>
        <taxon>Hexapoda</taxon>
        <taxon>Insecta</taxon>
        <taxon>Pterygota</taxon>
        <taxon>Neoptera</taxon>
        <taxon>Endopterygota</taxon>
        <taxon>Lepidoptera</taxon>
        <taxon>Glossata</taxon>
        <taxon>Ditrysia</taxon>
        <taxon>Papilionoidea</taxon>
        <taxon>Nymphalidae</taxon>
        <taxon>Satyrinae</taxon>
        <taxon>Satyrini</taxon>
        <taxon>Parargina</taxon>
        <taxon>Pararge</taxon>
    </lineage>
</organism>
<keyword evidence="3" id="KW-1185">Reference proteome</keyword>
<evidence type="ECO:0000313" key="2">
    <source>
        <dbReference type="EMBL" id="CAH2218370.1"/>
    </source>
</evidence>
<sequence length="58" mass="6489">LAEANEGVEGQRQHESEMKASNLWTTIKSAAGDRSGWKKVVSTRHPQVLKDSKKKKNI</sequence>
<dbReference type="AlphaFoldDB" id="A0A8S4QSU8"/>
<name>A0A8S4QSU8_9NEOP</name>
<comment type="caution">
    <text evidence="2">The sequence shown here is derived from an EMBL/GenBank/DDBJ whole genome shotgun (WGS) entry which is preliminary data.</text>
</comment>
<protein>
    <submittedName>
        <fullName evidence="2">Jg3140 protein</fullName>
    </submittedName>
</protein>
<feature type="region of interest" description="Disordered" evidence="1">
    <location>
        <begin position="1"/>
        <end position="21"/>
    </location>
</feature>
<dbReference type="Proteomes" id="UP000838756">
    <property type="component" value="Unassembled WGS sequence"/>
</dbReference>
<evidence type="ECO:0000313" key="3">
    <source>
        <dbReference type="Proteomes" id="UP000838756"/>
    </source>
</evidence>
<evidence type="ECO:0000256" key="1">
    <source>
        <dbReference type="SAM" id="MobiDB-lite"/>
    </source>
</evidence>
<feature type="compositionally biased region" description="Basic and acidic residues" evidence="1">
    <location>
        <begin position="9"/>
        <end position="18"/>
    </location>
</feature>
<accession>A0A8S4QSU8</accession>
<gene>
    <name evidence="2" type="primary">jg3140</name>
    <name evidence="2" type="ORF">PAEG_LOCUS6205</name>
</gene>
<feature type="region of interest" description="Disordered" evidence="1">
    <location>
        <begin position="34"/>
        <end position="58"/>
    </location>
</feature>
<feature type="non-terminal residue" evidence="2">
    <location>
        <position position="1"/>
    </location>
</feature>
<reference evidence="2" key="1">
    <citation type="submission" date="2022-03" db="EMBL/GenBank/DDBJ databases">
        <authorList>
            <person name="Lindestad O."/>
        </authorList>
    </citation>
    <scope>NUCLEOTIDE SEQUENCE</scope>
</reference>